<evidence type="ECO:0000313" key="3">
    <source>
        <dbReference type="Proteomes" id="UP000030748"/>
    </source>
</evidence>
<name>A0A022RKS9_ERYGU</name>
<proteinExistence type="predicted"/>
<dbReference type="Pfam" id="PF22486">
    <property type="entry name" value="MATH_2"/>
    <property type="match status" value="2"/>
</dbReference>
<dbReference type="InterPro" id="IPR008974">
    <property type="entry name" value="TRAF-like"/>
</dbReference>
<feature type="domain" description="MATH" evidence="1">
    <location>
        <begin position="1"/>
        <end position="100"/>
    </location>
</feature>
<dbReference type="eggNOG" id="KOG1987">
    <property type="taxonomic scope" value="Eukaryota"/>
</dbReference>
<accession>A0A022RKS9</accession>
<reference evidence="2 3" key="1">
    <citation type="journal article" date="2013" name="Proc. Natl. Acad. Sci. U.S.A.">
        <title>Fine-scale variation in meiotic recombination in Mimulus inferred from population shotgun sequencing.</title>
        <authorList>
            <person name="Hellsten U."/>
            <person name="Wright K.M."/>
            <person name="Jenkins J."/>
            <person name="Shu S."/>
            <person name="Yuan Y."/>
            <person name="Wessler S.R."/>
            <person name="Schmutz J."/>
            <person name="Willis J.H."/>
            <person name="Rokhsar D.S."/>
        </authorList>
    </citation>
    <scope>NUCLEOTIDE SEQUENCE [LARGE SCALE GENOMIC DNA]</scope>
    <source>
        <strain evidence="3">cv. DUN x IM62</strain>
    </source>
</reference>
<dbReference type="PROSITE" id="PS50144">
    <property type="entry name" value="MATH"/>
    <property type="match status" value="2"/>
</dbReference>
<gene>
    <name evidence="2" type="ORF">MIMGU_mgv1a024897mg</name>
</gene>
<feature type="domain" description="MATH" evidence="1">
    <location>
        <begin position="122"/>
        <end position="248"/>
    </location>
</feature>
<dbReference type="SMART" id="SM00061">
    <property type="entry name" value="MATH"/>
    <property type="match status" value="1"/>
</dbReference>
<organism evidence="2 3">
    <name type="scientific">Erythranthe guttata</name>
    <name type="common">Yellow monkey flower</name>
    <name type="synonym">Mimulus guttatus</name>
    <dbReference type="NCBI Taxonomy" id="4155"/>
    <lineage>
        <taxon>Eukaryota</taxon>
        <taxon>Viridiplantae</taxon>
        <taxon>Streptophyta</taxon>
        <taxon>Embryophyta</taxon>
        <taxon>Tracheophyta</taxon>
        <taxon>Spermatophyta</taxon>
        <taxon>Magnoliopsida</taxon>
        <taxon>eudicotyledons</taxon>
        <taxon>Gunneridae</taxon>
        <taxon>Pentapetalae</taxon>
        <taxon>asterids</taxon>
        <taxon>lamiids</taxon>
        <taxon>Lamiales</taxon>
        <taxon>Phrymaceae</taxon>
        <taxon>Erythranthe</taxon>
    </lineage>
</organism>
<sequence length="262" mass="29458">RLVIYPNGDNNNGKEGDYISVKLAMVDTSSMPKNWEVNAIVNIFLYNHISGNYIYSPGRARPFQITQSEWGFSKFISKKSMFDPSNGYLMNDSCVFGAEVFVVKREAVTECLSLNSVHPPPSYKHDCKISNFKKLEGRWESEEFSAGGHKWYVCVHPKGNKEATGKAVSIYLHYLGSNVSTHFGRVKTSFTISVINHGYCAHKKRTTTCSFSASWASLGWDSFIDLATINDPKQGFLVRDCIRVSVEISFLNSALTFNSSWI</sequence>
<evidence type="ECO:0000313" key="2">
    <source>
        <dbReference type="EMBL" id="EYU41027.1"/>
    </source>
</evidence>
<dbReference type="PANTHER" id="PTHR46162">
    <property type="entry name" value="TRAF-LIKE FAMILY PROTEIN"/>
    <property type="match status" value="1"/>
</dbReference>
<feature type="non-terminal residue" evidence="2">
    <location>
        <position position="1"/>
    </location>
</feature>
<dbReference type="InterPro" id="IPR002083">
    <property type="entry name" value="MATH/TRAF_dom"/>
</dbReference>
<dbReference type="EMBL" id="KI630370">
    <property type="protein sequence ID" value="EYU41027.1"/>
    <property type="molecule type" value="Genomic_DNA"/>
</dbReference>
<keyword evidence="3" id="KW-1185">Reference proteome</keyword>
<dbReference type="SUPFAM" id="SSF49599">
    <property type="entry name" value="TRAF domain-like"/>
    <property type="match status" value="2"/>
</dbReference>
<dbReference type="AlphaFoldDB" id="A0A022RKS9"/>
<dbReference type="CDD" id="cd00121">
    <property type="entry name" value="MATH"/>
    <property type="match status" value="2"/>
</dbReference>
<evidence type="ECO:0000259" key="1">
    <source>
        <dbReference type="PROSITE" id="PS50144"/>
    </source>
</evidence>
<protein>
    <recommendedName>
        <fullName evidence="1">MATH domain-containing protein</fullName>
    </recommendedName>
</protein>
<dbReference type="Gene3D" id="2.60.210.10">
    <property type="entry name" value="Apoptosis, Tumor Necrosis Factor Receptor Associated Protein 2, Chain A"/>
    <property type="match status" value="2"/>
</dbReference>
<dbReference type="Proteomes" id="UP000030748">
    <property type="component" value="Unassembled WGS sequence"/>
</dbReference>
<dbReference type="PANTHER" id="PTHR46162:SF20">
    <property type="entry name" value="UBIQUITIN CARBOXYL-TERMINAL HYDROLASE 7-LIKE ISOFORM X1"/>
    <property type="match status" value="1"/>
</dbReference>